<comment type="similarity">
    <text evidence="3">In the C-terminal section; belongs to the transferase hexapeptide repeat family.</text>
</comment>
<dbReference type="CDD" id="cd05636">
    <property type="entry name" value="LbH_G1P_TT_C_like"/>
    <property type="match status" value="1"/>
</dbReference>
<evidence type="ECO:0000256" key="5">
    <source>
        <dbReference type="ARBA" id="ARBA00012225"/>
    </source>
</evidence>
<evidence type="ECO:0000313" key="17">
    <source>
        <dbReference type="Proteomes" id="UP000218615"/>
    </source>
</evidence>
<dbReference type="InterPro" id="IPR029044">
    <property type="entry name" value="Nucleotide-diphossugar_trans"/>
</dbReference>
<feature type="domain" description="Mannose-1-phosphate guanyltransferase C-terminal" evidence="15">
    <location>
        <begin position="268"/>
        <end position="376"/>
    </location>
</feature>
<dbReference type="InterPro" id="IPR005835">
    <property type="entry name" value="NTP_transferase_dom"/>
</dbReference>
<dbReference type="EC" id="2.7.7.23" evidence="6"/>
<reference evidence="17" key="1">
    <citation type="submission" date="2017-06" db="EMBL/GenBank/DDBJ databases">
        <authorList>
            <person name="Cremers G."/>
        </authorList>
    </citation>
    <scope>NUCLEOTIDE SEQUENCE [LARGE SCALE GENOMIC DNA]</scope>
</reference>
<evidence type="ECO:0000256" key="1">
    <source>
        <dbReference type="ARBA" id="ARBA00005166"/>
    </source>
</evidence>
<dbReference type="PANTHER" id="PTHR43584:SF8">
    <property type="entry name" value="N-ACETYLMURAMATE ALPHA-1-PHOSPHATE URIDYLYLTRANSFERASE"/>
    <property type="match status" value="1"/>
</dbReference>
<dbReference type="Pfam" id="PF00483">
    <property type="entry name" value="NTP_transferase"/>
    <property type="match status" value="1"/>
</dbReference>
<keyword evidence="17" id="KW-1185">Reference proteome</keyword>
<dbReference type="PANTHER" id="PTHR43584">
    <property type="entry name" value="NUCLEOTIDYL TRANSFERASE"/>
    <property type="match status" value="1"/>
</dbReference>
<dbReference type="OrthoDB" id="15372at2157"/>
<evidence type="ECO:0000256" key="2">
    <source>
        <dbReference type="ARBA" id="ARBA00005208"/>
    </source>
</evidence>
<comment type="catalytic activity">
    <reaction evidence="12">
        <text>alpha-D-glucosamine 1-phosphate + acetyl-CoA = N-acetyl-alpha-D-glucosamine 1-phosphate + CoA + H(+)</text>
        <dbReference type="Rhea" id="RHEA:13725"/>
        <dbReference type="ChEBI" id="CHEBI:15378"/>
        <dbReference type="ChEBI" id="CHEBI:57287"/>
        <dbReference type="ChEBI" id="CHEBI:57288"/>
        <dbReference type="ChEBI" id="CHEBI:57776"/>
        <dbReference type="ChEBI" id="CHEBI:58516"/>
        <dbReference type="EC" id="2.3.1.157"/>
    </reaction>
</comment>
<dbReference type="SUPFAM" id="SSF53448">
    <property type="entry name" value="Nucleotide-diphospho-sugar transferases"/>
    <property type="match status" value="1"/>
</dbReference>
<dbReference type="RefSeq" id="WP_096204451.1">
    <property type="nucleotide sequence ID" value="NZ_FZMP01000079.1"/>
</dbReference>
<keyword evidence="10" id="KW-0511">Multifunctional enzyme</keyword>
<evidence type="ECO:0000256" key="9">
    <source>
        <dbReference type="ARBA" id="ARBA00022695"/>
    </source>
</evidence>
<evidence type="ECO:0000256" key="6">
    <source>
        <dbReference type="ARBA" id="ARBA00012457"/>
    </source>
</evidence>
<dbReference type="Pfam" id="PF25087">
    <property type="entry name" value="GMPPB_C"/>
    <property type="match status" value="1"/>
</dbReference>
<evidence type="ECO:0000256" key="7">
    <source>
        <dbReference type="ARBA" id="ARBA00013414"/>
    </source>
</evidence>
<comment type="pathway">
    <text evidence="2">Nucleotide-sugar biosynthesis; UDP-N-acetyl-alpha-D-glucosamine biosynthesis; UDP-N-acetyl-alpha-D-glucosamine from N-acetyl-alpha-D-glucosamine 1-phosphate: step 1/1.</text>
</comment>
<evidence type="ECO:0000256" key="10">
    <source>
        <dbReference type="ARBA" id="ARBA00023268"/>
    </source>
</evidence>
<organism evidence="16 17">
    <name type="scientific">Candidatus Methanoperedens nitratireducens</name>
    <dbReference type="NCBI Taxonomy" id="1392998"/>
    <lineage>
        <taxon>Archaea</taxon>
        <taxon>Methanobacteriati</taxon>
        <taxon>Methanobacteriota</taxon>
        <taxon>Stenosarchaea group</taxon>
        <taxon>Methanomicrobia</taxon>
        <taxon>Methanosarcinales</taxon>
        <taxon>ANME-2 cluster</taxon>
        <taxon>Candidatus Methanoperedentaceae</taxon>
        <taxon>Candidatus Methanoperedens</taxon>
    </lineage>
</organism>
<gene>
    <name evidence="16" type="primary">glmU</name>
    <name evidence="16" type="ORF">MNV_170006</name>
</gene>
<evidence type="ECO:0000256" key="13">
    <source>
        <dbReference type="ARBA" id="ARBA00048493"/>
    </source>
</evidence>
<dbReference type="AlphaFoldDB" id="A0A284VLX0"/>
<evidence type="ECO:0000256" key="3">
    <source>
        <dbReference type="ARBA" id="ARBA00007707"/>
    </source>
</evidence>
<comment type="pathway">
    <text evidence="1">Nucleotide-sugar biosynthesis; UDP-N-acetyl-alpha-D-glucosamine biosynthesis; N-acetyl-alpha-D-glucosamine 1-phosphate from alpha-D-glucosamine 6-phosphate (route II): step 2/2.</text>
</comment>
<evidence type="ECO:0000259" key="15">
    <source>
        <dbReference type="Pfam" id="PF25087"/>
    </source>
</evidence>
<evidence type="ECO:0000256" key="8">
    <source>
        <dbReference type="ARBA" id="ARBA00022679"/>
    </source>
</evidence>
<dbReference type="STRING" id="1392998.ANME2D_00238"/>
<evidence type="ECO:0000256" key="4">
    <source>
        <dbReference type="ARBA" id="ARBA00007947"/>
    </source>
</evidence>
<dbReference type="EMBL" id="FZMP01000079">
    <property type="protein sequence ID" value="SNQ60203.1"/>
    <property type="molecule type" value="Genomic_DNA"/>
</dbReference>
<protein>
    <recommendedName>
        <fullName evidence="7">Bifunctional protein GlmU</fullName>
        <ecNumber evidence="5">2.3.1.157</ecNumber>
        <ecNumber evidence="6">2.7.7.23</ecNumber>
    </recommendedName>
</protein>
<dbReference type="GO" id="GO:0019134">
    <property type="term" value="F:glucosamine-1-phosphate N-acetyltransferase activity"/>
    <property type="evidence" value="ECO:0007669"/>
    <property type="project" value="UniProtKB-EC"/>
</dbReference>
<keyword evidence="11 16" id="KW-0012">Acyltransferase</keyword>
<dbReference type="EC" id="2.3.1.157" evidence="5"/>
<name>A0A284VLX0_9EURY</name>
<dbReference type="Gene3D" id="2.160.10.10">
    <property type="entry name" value="Hexapeptide repeat proteins"/>
    <property type="match status" value="1"/>
</dbReference>
<dbReference type="InterPro" id="IPR056729">
    <property type="entry name" value="GMPPB_C"/>
</dbReference>
<dbReference type="Gene3D" id="3.90.550.10">
    <property type="entry name" value="Spore Coat Polysaccharide Biosynthesis Protein SpsA, Chain A"/>
    <property type="match status" value="1"/>
</dbReference>
<keyword evidence="8 16" id="KW-0808">Transferase</keyword>
<dbReference type="InterPro" id="IPR011004">
    <property type="entry name" value="Trimer_LpxA-like_sf"/>
</dbReference>
<keyword evidence="9 16" id="KW-0548">Nucleotidyltransferase</keyword>
<sequence length="399" mass="43496">MKAVILAAGKGTRMGPLTDNRPKVMLPVANRPLLEHIIVILKAAGIREILIVTGYLKEKIMEYFGDGTGLGMNIEYIEQQAQKGTADAVATVRRWTGTDRFLVTNGDVLAGIQDIKRLCTTEGDVVLAAKKVAVPREYGILYVKGKKVEKLVEKPEKPASDLANAGIYVFDPVIFEAIDNTSSSSRGEYEITDSIQFLIDSGKEIRFAEFEQWQDIGFPWHLLKANETMLNDSEDIQWDIRGEVEPYATLKGSVAVGKGTIIRNGAYITGPVIIGNNCDIGPNCYIRSATTIGNNVRIGNAVEVKNSIVMNGTHIGHLSYVGDSIIGERCNFGAGTKVANLRHDNRTVMVELAGKRFNSGRRKLGVIMGDYVHTGINSMMNVGTTVASGAYINPGEFIL</sequence>
<dbReference type="GO" id="GO:0006048">
    <property type="term" value="P:UDP-N-acetylglucosamine biosynthetic process"/>
    <property type="evidence" value="ECO:0007669"/>
    <property type="project" value="UniProtKB-UniPathway"/>
</dbReference>
<comment type="similarity">
    <text evidence="4">In the N-terminal section; belongs to the N-acetylglucosamine-1-phosphate uridyltransferase family.</text>
</comment>
<dbReference type="SUPFAM" id="SSF51161">
    <property type="entry name" value="Trimeric LpxA-like enzymes"/>
    <property type="match status" value="1"/>
</dbReference>
<dbReference type="GO" id="GO:0003977">
    <property type="term" value="F:UDP-N-acetylglucosamine diphosphorylase activity"/>
    <property type="evidence" value="ECO:0007669"/>
    <property type="project" value="UniProtKB-EC"/>
</dbReference>
<evidence type="ECO:0000256" key="12">
    <source>
        <dbReference type="ARBA" id="ARBA00048247"/>
    </source>
</evidence>
<dbReference type="UniPathway" id="UPA00113">
    <property type="reaction ID" value="UER00532"/>
</dbReference>
<comment type="catalytic activity">
    <reaction evidence="13">
        <text>N-acetyl-alpha-D-glucosamine 1-phosphate + UTP + H(+) = UDP-N-acetyl-alpha-D-glucosamine + diphosphate</text>
        <dbReference type="Rhea" id="RHEA:13509"/>
        <dbReference type="ChEBI" id="CHEBI:15378"/>
        <dbReference type="ChEBI" id="CHEBI:33019"/>
        <dbReference type="ChEBI" id="CHEBI:46398"/>
        <dbReference type="ChEBI" id="CHEBI:57705"/>
        <dbReference type="ChEBI" id="CHEBI:57776"/>
        <dbReference type="EC" id="2.7.7.23"/>
    </reaction>
</comment>
<dbReference type="Proteomes" id="UP000218615">
    <property type="component" value="Unassembled WGS sequence"/>
</dbReference>
<evidence type="ECO:0000259" key="14">
    <source>
        <dbReference type="Pfam" id="PF00483"/>
    </source>
</evidence>
<dbReference type="InterPro" id="IPR050065">
    <property type="entry name" value="GlmU-like"/>
</dbReference>
<proteinExistence type="inferred from homology"/>
<feature type="domain" description="Nucleotidyl transferase" evidence="14">
    <location>
        <begin position="2"/>
        <end position="230"/>
    </location>
</feature>
<accession>A0A284VLX0</accession>
<evidence type="ECO:0000313" key="16">
    <source>
        <dbReference type="EMBL" id="SNQ60203.1"/>
    </source>
</evidence>
<dbReference type="NCBIfam" id="TIGR03992">
    <property type="entry name" value="Arch_glmU"/>
    <property type="match status" value="1"/>
</dbReference>
<dbReference type="InterPro" id="IPR023915">
    <property type="entry name" value="Bifunctiontional_GlmU_arc-type"/>
</dbReference>
<evidence type="ECO:0000256" key="11">
    <source>
        <dbReference type="ARBA" id="ARBA00023315"/>
    </source>
</evidence>